<evidence type="ECO:0000256" key="2">
    <source>
        <dbReference type="SAM" id="MobiDB-lite"/>
    </source>
</evidence>
<keyword evidence="1" id="KW-0456">Lyase</keyword>
<feature type="domain" description="Fumarate lyase N-terminal" evidence="3">
    <location>
        <begin position="1"/>
        <end position="52"/>
    </location>
</feature>
<dbReference type="PANTHER" id="PTHR42696:SF2">
    <property type="entry name" value="ASPARTATE AMMONIA-LYASE"/>
    <property type="match status" value="1"/>
</dbReference>
<feature type="region of interest" description="Disordered" evidence="2">
    <location>
        <begin position="138"/>
        <end position="178"/>
    </location>
</feature>
<accession>X0TRJ4</accession>
<dbReference type="GO" id="GO:0006099">
    <property type="term" value="P:tricarboxylic acid cycle"/>
    <property type="evidence" value="ECO:0007669"/>
    <property type="project" value="InterPro"/>
</dbReference>
<dbReference type="InterPro" id="IPR051546">
    <property type="entry name" value="Aspartate_Ammonia-Lyase"/>
</dbReference>
<evidence type="ECO:0008006" key="6">
    <source>
        <dbReference type="Google" id="ProtNLM"/>
    </source>
</evidence>
<dbReference type="PANTHER" id="PTHR42696">
    <property type="entry name" value="ASPARTATE AMMONIA-LYASE"/>
    <property type="match status" value="1"/>
</dbReference>
<dbReference type="AlphaFoldDB" id="X0TRJ4"/>
<dbReference type="Pfam" id="PF10415">
    <property type="entry name" value="FumaraseC_C"/>
    <property type="match status" value="1"/>
</dbReference>
<dbReference type="GO" id="GO:0006531">
    <property type="term" value="P:aspartate metabolic process"/>
    <property type="evidence" value="ECO:0007669"/>
    <property type="project" value="TreeGrafter"/>
</dbReference>
<sequence>IANDISWLGSGPRAGLGELALPEVQPGSSIMPGKVNPVVPEALIQVCAQVVGNDATVTLAGHRSFFELNTMMPVAGYNLLQSIELLAAAARNFAERCVDGLRATERGPELVEKGLAIATGLAPLIGYDAAAEVAKEAASSGRTIREVAQERTKLSDEDLQRALDPTSMTEPGLQRRED</sequence>
<evidence type="ECO:0000256" key="1">
    <source>
        <dbReference type="ARBA" id="ARBA00023239"/>
    </source>
</evidence>
<dbReference type="InterPro" id="IPR008948">
    <property type="entry name" value="L-Aspartase-like"/>
</dbReference>
<comment type="caution">
    <text evidence="5">The sequence shown here is derived from an EMBL/GenBank/DDBJ whole genome shotgun (WGS) entry which is preliminary data.</text>
</comment>
<dbReference type="GO" id="GO:0005829">
    <property type="term" value="C:cytosol"/>
    <property type="evidence" value="ECO:0007669"/>
    <property type="project" value="TreeGrafter"/>
</dbReference>
<dbReference type="Pfam" id="PF00206">
    <property type="entry name" value="Lyase_1"/>
    <property type="match status" value="1"/>
</dbReference>
<proteinExistence type="predicted"/>
<evidence type="ECO:0000259" key="3">
    <source>
        <dbReference type="Pfam" id="PF00206"/>
    </source>
</evidence>
<evidence type="ECO:0000259" key="4">
    <source>
        <dbReference type="Pfam" id="PF10415"/>
    </source>
</evidence>
<organism evidence="5">
    <name type="scientific">marine sediment metagenome</name>
    <dbReference type="NCBI Taxonomy" id="412755"/>
    <lineage>
        <taxon>unclassified sequences</taxon>
        <taxon>metagenomes</taxon>
        <taxon>ecological metagenomes</taxon>
    </lineage>
</organism>
<dbReference type="Gene3D" id="1.20.200.10">
    <property type="entry name" value="Fumarase/aspartase (Central domain)"/>
    <property type="match status" value="1"/>
</dbReference>
<dbReference type="InterPro" id="IPR022761">
    <property type="entry name" value="Fumarate_lyase_N"/>
</dbReference>
<dbReference type="PROSITE" id="PS00163">
    <property type="entry name" value="FUMARATE_LYASES"/>
    <property type="match status" value="1"/>
</dbReference>
<dbReference type="InterPro" id="IPR020557">
    <property type="entry name" value="Fumarate_lyase_CS"/>
</dbReference>
<feature type="domain" description="Fumarase C C-terminal" evidence="4">
    <location>
        <begin position="117"/>
        <end position="170"/>
    </location>
</feature>
<feature type="compositionally biased region" description="Basic and acidic residues" evidence="2">
    <location>
        <begin position="143"/>
        <end position="161"/>
    </location>
</feature>
<feature type="non-terminal residue" evidence="5">
    <location>
        <position position="1"/>
    </location>
</feature>
<evidence type="ECO:0000313" key="5">
    <source>
        <dbReference type="EMBL" id="GAF90777.1"/>
    </source>
</evidence>
<protein>
    <recommendedName>
        <fullName evidence="6">Fumarate lyase N-terminal domain-containing protein</fullName>
    </recommendedName>
</protein>
<dbReference type="InterPro" id="IPR018951">
    <property type="entry name" value="Fumarase_C_C"/>
</dbReference>
<gene>
    <name evidence="5" type="ORF">S01H1_18957</name>
</gene>
<dbReference type="FunFam" id="1.10.40.30:FF:000002">
    <property type="entry name" value="Fumarate hydratase class II"/>
    <property type="match status" value="1"/>
</dbReference>
<dbReference type="SUPFAM" id="SSF48557">
    <property type="entry name" value="L-aspartase-like"/>
    <property type="match status" value="1"/>
</dbReference>
<dbReference type="Gene3D" id="1.10.40.30">
    <property type="entry name" value="Fumarase/aspartase (C-terminal domain)"/>
    <property type="match status" value="1"/>
</dbReference>
<reference evidence="5" key="1">
    <citation type="journal article" date="2014" name="Front. Microbiol.">
        <title>High frequency of phylogenetically diverse reductive dehalogenase-homologous genes in deep subseafloor sedimentary metagenomes.</title>
        <authorList>
            <person name="Kawai M."/>
            <person name="Futagami T."/>
            <person name="Toyoda A."/>
            <person name="Takaki Y."/>
            <person name="Nishi S."/>
            <person name="Hori S."/>
            <person name="Arai W."/>
            <person name="Tsubouchi T."/>
            <person name="Morono Y."/>
            <person name="Uchiyama I."/>
            <person name="Ito T."/>
            <person name="Fujiyama A."/>
            <person name="Inagaki F."/>
            <person name="Takami H."/>
        </authorList>
    </citation>
    <scope>NUCLEOTIDE SEQUENCE</scope>
    <source>
        <strain evidence="5">Expedition CK06-06</strain>
    </source>
</reference>
<dbReference type="EMBL" id="BARS01010191">
    <property type="protein sequence ID" value="GAF90777.1"/>
    <property type="molecule type" value="Genomic_DNA"/>
</dbReference>
<dbReference type="GO" id="GO:0008797">
    <property type="term" value="F:aspartate ammonia-lyase activity"/>
    <property type="evidence" value="ECO:0007669"/>
    <property type="project" value="TreeGrafter"/>
</dbReference>
<name>X0TRJ4_9ZZZZ</name>